<dbReference type="InterPro" id="IPR002347">
    <property type="entry name" value="SDR_fam"/>
</dbReference>
<evidence type="ECO:0000256" key="1">
    <source>
        <dbReference type="ARBA" id="ARBA00006484"/>
    </source>
</evidence>
<comment type="similarity">
    <text evidence="1">Belongs to the short-chain dehydrogenases/reductases (SDR) family.</text>
</comment>
<dbReference type="GO" id="GO:0016491">
    <property type="term" value="F:oxidoreductase activity"/>
    <property type="evidence" value="ECO:0007669"/>
    <property type="project" value="UniProtKB-KW"/>
</dbReference>
<proteinExistence type="inferred from homology"/>
<reference evidence="3" key="1">
    <citation type="submission" date="2023-06" db="EMBL/GenBank/DDBJ databases">
        <title>Survivors Of The Sea: Transcriptome response of Skeletonema marinoi to long-term dormancy.</title>
        <authorList>
            <person name="Pinder M.I.M."/>
            <person name="Kourtchenko O."/>
            <person name="Robertson E.K."/>
            <person name="Larsson T."/>
            <person name="Maumus F."/>
            <person name="Osuna-Cruz C.M."/>
            <person name="Vancaester E."/>
            <person name="Stenow R."/>
            <person name="Vandepoele K."/>
            <person name="Ploug H."/>
            <person name="Bruchert V."/>
            <person name="Godhe A."/>
            <person name="Topel M."/>
        </authorList>
    </citation>
    <scope>NUCLEOTIDE SEQUENCE</scope>
    <source>
        <strain evidence="3">R05AC</strain>
    </source>
</reference>
<organism evidence="3 4">
    <name type="scientific">Skeletonema marinoi</name>
    <dbReference type="NCBI Taxonomy" id="267567"/>
    <lineage>
        <taxon>Eukaryota</taxon>
        <taxon>Sar</taxon>
        <taxon>Stramenopiles</taxon>
        <taxon>Ochrophyta</taxon>
        <taxon>Bacillariophyta</taxon>
        <taxon>Coscinodiscophyceae</taxon>
        <taxon>Thalassiosirophycidae</taxon>
        <taxon>Thalassiosirales</taxon>
        <taxon>Skeletonemataceae</taxon>
        <taxon>Skeletonema</taxon>
        <taxon>Skeletonema marinoi-dohrnii complex</taxon>
    </lineage>
</organism>
<dbReference type="PANTHER" id="PTHR44196">
    <property type="entry name" value="DEHYDROGENASE/REDUCTASE SDR FAMILY MEMBER 7B"/>
    <property type="match status" value="1"/>
</dbReference>
<dbReference type="AlphaFoldDB" id="A0AAD8YKW4"/>
<evidence type="ECO:0000313" key="4">
    <source>
        <dbReference type="Proteomes" id="UP001224775"/>
    </source>
</evidence>
<evidence type="ECO:0000256" key="2">
    <source>
        <dbReference type="ARBA" id="ARBA00023002"/>
    </source>
</evidence>
<accession>A0AAD8YKW4</accession>
<dbReference type="InterPro" id="IPR036291">
    <property type="entry name" value="NAD(P)-bd_dom_sf"/>
</dbReference>
<dbReference type="SUPFAM" id="SSF51735">
    <property type="entry name" value="NAD(P)-binding Rossmann-fold domains"/>
    <property type="match status" value="1"/>
</dbReference>
<dbReference type="EMBL" id="JATAAI010000001">
    <property type="protein sequence ID" value="KAK1748479.1"/>
    <property type="molecule type" value="Genomic_DNA"/>
</dbReference>
<dbReference type="Pfam" id="PF00106">
    <property type="entry name" value="adh_short"/>
    <property type="match status" value="1"/>
</dbReference>
<gene>
    <name evidence="3" type="ORF">QTG54_000418</name>
</gene>
<keyword evidence="4" id="KW-1185">Reference proteome</keyword>
<dbReference type="PRINTS" id="PR00081">
    <property type="entry name" value="GDHRDH"/>
</dbReference>
<comment type="caution">
    <text evidence="3">The sequence shown here is derived from an EMBL/GenBank/DDBJ whole genome shotgun (WGS) entry which is preliminary data.</text>
</comment>
<name>A0AAD8YKW4_9STRA</name>
<dbReference type="Proteomes" id="UP001224775">
    <property type="component" value="Unassembled WGS sequence"/>
</dbReference>
<evidence type="ECO:0000313" key="3">
    <source>
        <dbReference type="EMBL" id="KAK1748479.1"/>
    </source>
</evidence>
<dbReference type="GO" id="GO:0016020">
    <property type="term" value="C:membrane"/>
    <property type="evidence" value="ECO:0007669"/>
    <property type="project" value="TreeGrafter"/>
</dbReference>
<protein>
    <submittedName>
        <fullName evidence="3">Uncharacterized protein</fullName>
    </submittedName>
</protein>
<dbReference type="PANTHER" id="PTHR44196:SF1">
    <property type="entry name" value="DEHYDROGENASE_REDUCTASE SDR FAMILY MEMBER 7B"/>
    <property type="match status" value="1"/>
</dbReference>
<dbReference type="Gene3D" id="3.40.50.720">
    <property type="entry name" value="NAD(P)-binding Rossmann-like Domain"/>
    <property type="match status" value="1"/>
</dbReference>
<sequence length="203" mass="22253">MKRKAALTVALSVIIKLLWSLDANPLLLMYDAYLTKTATIAATNACDDTRRIFGLDATALEGKTVWITGSSSGIGAELAIQLASAGVGHLILSGRRIEKLDKVAKTCRESQMMRTNTLGKERKMGVSLCHLIWVEALEAAPESGIDIIILNAGQYHCAPALETNVDKALPDLMQVNFASPVQLAHKLLQRDRWKERRMDALLQ</sequence>
<keyword evidence="2" id="KW-0560">Oxidoreductase</keyword>